<reference evidence="1 2" key="1">
    <citation type="submission" date="2023-10" db="EMBL/GenBank/DDBJ databases">
        <title>Development of a sustainable strategy for remediation of hydrocarbon-contaminated territories based on the waste exchange concept.</title>
        <authorList>
            <person name="Krivoruchko A."/>
        </authorList>
    </citation>
    <scope>NUCLEOTIDE SEQUENCE [LARGE SCALE GENOMIC DNA]</scope>
    <source>
        <strain evidence="1 2">IEGM 1203</strain>
    </source>
</reference>
<comment type="caution">
    <text evidence="1">The sequence shown here is derived from an EMBL/GenBank/DDBJ whole genome shotgun (WGS) entry which is preliminary data.</text>
</comment>
<sequence>MTAPDPGLTDEALRRCLFDQNVEQHARIEAKHDGEHVAADRHCVWLDMEPDDAARCPICRESSATLLDPDYAPMEQVRAALELGGVDV</sequence>
<dbReference type="RefSeq" id="WP_317541264.1">
    <property type="nucleotide sequence ID" value="NZ_JAWLKB010000004.1"/>
</dbReference>
<dbReference type="Proteomes" id="UP001185927">
    <property type="component" value="Unassembled WGS sequence"/>
</dbReference>
<protein>
    <submittedName>
        <fullName evidence="1">Uncharacterized protein</fullName>
    </submittedName>
</protein>
<gene>
    <name evidence="1" type="ORF">R3Q16_10605</name>
</gene>
<accession>A0ABU4BSN9</accession>
<keyword evidence="2" id="KW-1185">Reference proteome</keyword>
<evidence type="ECO:0000313" key="2">
    <source>
        <dbReference type="Proteomes" id="UP001185927"/>
    </source>
</evidence>
<evidence type="ECO:0000313" key="1">
    <source>
        <dbReference type="EMBL" id="MDV6267053.1"/>
    </source>
</evidence>
<proteinExistence type="predicted"/>
<name>A0ABU4BSN9_RHOGO</name>
<organism evidence="1 2">
    <name type="scientific">Rhodococcus globerulus</name>
    <dbReference type="NCBI Taxonomy" id="33008"/>
    <lineage>
        <taxon>Bacteria</taxon>
        <taxon>Bacillati</taxon>
        <taxon>Actinomycetota</taxon>
        <taxon>Actinomycetes</taxon>
        <taxon>Mycobacteriales</taxon>
        <taxon>Nocardiaceae</taxon>
        <taxon>Rhodococcus</taxon>
    </lineage>
</organism>
<dbReference type="EMBL" id="JAWLKB010000004">
    <property type="protein sequence ID" value="MDV6267053.1"/>
    <property type="molecule type" value="Genomic_DNA"/>
</dbReference>